<dbReference type="AlphaFoldDB" id="A0A9D4ACY8"/>
<dbReference type="EMBL" id="JAIQCV010000004">
    <property type="protein sequence ID" value="KAH1107413.1"/>
    <property type="molecule type" value="Genomic_DNA"/>
</dbReference>
<gene>
    <name evidence="1" type="ORF">J1N35_011181</name>
</gene>
<evidence type="ECO:0000313" key="1">
    <source>
        <dbReference type="EMBL" id="KAH1107413.1"/>
    </source>
</evidence>
<comment type="caution">
    <text evidence="1">The sequence shown here is derived from an EMBL/GenBank/DDBJ whole genome shotgun (WGS) entry which is preliminary data.</text>
</comment>
<keyword evidence="2" id="KW-1185">Reference proteome</keyword>
<evidence type="ECO:0000313" key="2">
    <source>
        <dbReference type="Proteomes" id="UP000828251"/>
    </source>
</evidence>
<sequence length="77" mass="8871">MGDLEDHLAHNNNHMNIFYALDIVNCRSYFMTISYATRACTTTTIMKKVSDDLVIQDFIVGTTHHFTYKIGSPHCMR</sequence>
<dbReference type="Proteomes" id="UP000828251">
    <property type="component" value="Unassembled WGS sequence"/>
</dbReference>
<proteinExistence type="predicted"/>
<accession>A0A9D4ACY8</accession>
<organism evidence="1 2">
    <name type="scientific">Gossypium stocksii</name>
    <dbReference type="NCBI Taxonomy" id="47602"/>
    <lineage>
        <taxon>Eukaryota</taxon>
        <taxon>Viridiplantae</taxon>
        <taxon>Streptophyta</taxon>
        <taxon>Embryophyta</taxon>
        <taxon>Tracheophyta</taxon>
        <taxon>Spermatophyta</taxon>
        <taxon>Magnoliopsida</taxon>
        <taxon>eudicotyledons</taxon>
        <taxon>Gunneridae</taxon>
        <taxon>Pentapetalae</taxon>
        <taxon>rosids</taxon>
        <taxon>malvids</taxon>
        <taxon>Malvales</taxon>
        <taxon>Malvaceae</taxon>
        <taxon>Malvoideae</taxon>
        <taxon>Gossypium</taxon>
    </lineage>
</organism>
<reference evidence="1 2" key="1">
    <citation type="journal article" date="2021" name="Plant Biotechnol. J.">
        <title>Multi-omics assisted identification of the key and species-specific regulatory components of drought-tolerant mechanisms in Gossypium stocksii.</title>
        <authorList>
            <person name="Yu D."/>
            <person name="Ke L."/>
            <person name="Zhang D."/>
            <person name="Wu Y."/>
            <person name="Sun Y."/>
            <person name="Mei J."/>
            <person name="Sun J."/>
            <person name="Sun Y."/>
        </authorList>
    </citation>
    <scope>NUCLEOTIDE SEQUENCE [LARGE SCALE GENOMIC DNA]</scope>
    <source>
        <strain evidence="2">cv. E1</strain>
        <tissue evidence="1">Leaf</tissue>
    </source>
</reference>
<protein>
    <submittedName>
        <fullName evidence="1">Uncharacterized protein</fullName>
    </submittedName>
</protein>
<name>A0A9D4ACY8_9ROSI</name>